<accession>A0ABM8Y1T6</accession>
<keyword evidence="2" id="KW-1185">Reference proteome</keyword>
<proteinExistence type="predicted"/>
<reference evidence="1 2" key="1">
    <citation type="submission" date="2021-08" db="EMBL/GenBank/DDBJ databases">
        <authorList>
            <person name="Peeters C."/>
        </authorList>
    </citation>
    <scope>NUCLEOTIDE SEQUENCE [LARGE SCALE GENOMIC DNA]</scope>
    <source>
        <strain evidence="1 2">LMG 23994</strain>
    </source>
</reference>
<gene>
    <name evidence="1" type="ORF">LMG23994_06346</name>
</gene>
<protein>
    <submittedName>
        <fullName evidence="1">Uncharacterized protein</fullName>
    </submittedName>
</protein>
<comment type="caution">
    <text evidence="1">The sequence shown here is derived from an EMBL/GenBank/DDBJ whole genome shotgun (WGS) entry which is preliminary data.</text>
</comment>
<sequence>MVQGICGPDFGGASVTPFRKVMLIRVPVRHSSLGFVSPIQFLQDWIKAQQTKDAAA</sequence>
<evidence type="ECO:0000313" key="1">
    <source>
        <dbReference type="EMBL" id="CAG9186707.1"/>
    </source>
</evidence>
<organism evidence="1 2">
    <name type="scientific">Cupriavidus pinatubonensis</name>
    <dbReference type="NCBI Taxonomy" id="248026"/>
    <lineage>
        <taxon>Bacteria</taxon>
        <taxon>Pseudomonadati</taxon>
        <taxon>Pseudomonadota</taxon>
        <taxon>Betaproteobacteria</taxon>
        <taxon>Burkholderiales</taxon>
        <taxon>Burkholderiaceae</taxon>
        <taxon>Cupriavidus</taxon>
    </lineage>
</organism>
<name>A0ABM8Y1T6_9BURK</name>
<dbReference type="Proteomes" id="UP000701702">
    <property type="component" value="Unassembled WGS sequence"/>
</dbReference>
<dbReference type="EMBL" id="CAJZAF010000053">
    <property type="protein sequence ID" value="CAG9186707.1"/>
    <property type="molecule type" value="Genomic_DNA"/>
</dbReference>
<evidence type="ECO:0000313" key="2">
    <source>
        <dbReference type="Proteomes" id="UP000701702"/>
    </source>
</evidence>